<keyword evidence="3" id="KW-1185">Reference proteome</keyword>
<evidence type="ECO:0008006" key="4">
    <source>
        <dbReference type="Google" id="ProtNLM"/>
    </source>
</evidence>
<dbReference type="Proteomes" id="UP001605036">
    <property type="component" value="Unassembled WGS sequence"/>
</dbReference>
<evidence type="ECO:0000313" key="2">
    <source>
        <dbReference type="EMBL" id="KAL2635232.1"/>
    </source>
</evidence>
<gene>
    <name evidence="2" type="ORF">R1flu_006711</name>
</gene>
<feature type="region of interest" description="Disordered" evidence="1">
    <location>
        <begin position="1"/>
        <end position="23"/>
    </location>
</feature>
<dbReference type="EMBL" id="JBHFFA010000003">
    <property type="protein sequence ID" value="KAL2635232.1"/>
    <property type="molecule type" value="Genomic_DNA"/>
</dbReference>
<sequence>MGSSLSSTVTGYEEDDSRGRNESLDPILEKLRSLQVVTPILKSPAGDSTLTDLLIRRTPSQSAPEALDPSTTAKLFALYQEWQRLTAANIAKNQEELGYKIIGVEELTLKLLQRMNYASRVLESSATHLKSVHTLQDEVAEMKRSLKETIENYGRLCHKVEDMGLHESNIRPVSISNQTEYGARAEAAFLPELTTGSSSERS</sequence>
<feature type="compositionally biased region" description="Polar residues" evidence="1">
    <location>
        <begin position="1"/>
        <end position="10"/>
    </location>
</feature>
<name>A0ABD1YZT8_9MARC</name>
<dbReference type="AlphaFoldDB" id="A0ABD1YZT8"/>
<reference evidence="2 3" key="1">
    <citation type="submission" date="2024-09" db="EMBL/GenBank/DDBJ databases">
        <title>Chromosome-scale assembly of Riccia fluitans.</title>
        <authorList>
            <person name="Paukszto L."/>
            <person name="Sawicki J."/>
            <person name="Karawczyk K."/>
            <person name="Piernik-Szablinska J."/>
            <person name="Szczecinska M."/>
            <person name="Mazdziarz M."/>
        </authorList>
    </citation>
    <scope>NUCLEOTIDE SEQUENCE [LARGE SCALE GENOMIC DNA]</scope>
    <source>
        <strain evidence="2">Rf_01</strain>
        <tissue evidence="2">Aerial parts of the thallus</tissue>
    </source>
</reference>
<proteinExistence type="predicted"/>
<evidence type="ECO:0000256" key="1">
    <source>
        <dbReference type="SAM" id="MobiDB-lite"/>
    </source>
</evidence>
<comment type="caution">
    <text evidence="2">The sequence shown here is derived from an EMBL/GenBank/DDBJ whole genome shotgun (WGS) entry which is preliminary data.</text>
</comment>
<evidence type="ECO:0000313" key="3">
    <source>
        <dbReference type="Proteomes" id="UP001605036"/>
    </source>
</evidence>
<organism evidence="2 3">
    <name type="scientific">Riccia fluitans</name>
    <dbReference type="NCBI Taxonomy" id="41844"/>
    <lineage>
        <taxon>Eukaryota</taxon>
        <taxon>Viridiplantae</taxon>
        <taxon>Streptophyta</taxon>
        <taxon>Embryophyta</taxon>
        <taxon>Marchantiophyta</taxon>
        <taxon>Marchantiopsida</taxon>
        <taxon>Marchantiidae</taxon>
        <taxon>Marchantiales</taxon>
        <taxon>Ricciaceae</taxon>
        <taxon>Riccia</taxon>
    </lineage>
</organism>
<dbReference type="PANTHER" id="PTHR36409:SF1">
    <property type="entry name" value="BLOC-1-RELATED COMPLEX SUBUNIT 5"/>
    <property type="match status" value="1"/>
</dbReference>
<accession>A0ABD1YZT8</accession>
<protein>
    <recommendedName>
        <fullName evidence="4">BLOC-1-related complex subunit 5</fullName>
    </recommendedName>
</protein>
<dbReference type="PANTHER" id="PTHR36409">
    <property type="entry name" value="EXPRESSED PROTEIN"/>
    <property type="match status" value="1"/>
</dbReference>